<organism evidence="1 2">
    <name type="scientific">Vararia minispora EC-137</name>
    <dbReference type="NCBI Taxonomy" id="1314806"/>
    <lineage>
        <taxon>Eukaryota</taxon>
        <taxon>Fungi</taxon>
        <taxon>Dikarya</taxon>
        <taxon>Basidiomycota</taxon>
        <taxon>Agaricomycotina</taxon>
        <taxon>Agaricomycetes</taxon>
        <taxon>Russulales</taxon>
        <taxon>Lachnocladiaceae</taxon>
        <taxon>Vararia</taxon>
    </lineage>
</organism>
<accession>A0ACB8QEB1</accession>
<evidence type="ECO:0000313" key="2">
    <source>
        <dbReference type="Proteomes" id="UP000814128"/>
    </source>
</evidence>
<protein>
    <submittedName>
        <fullName evidence="1">Cytochrome P450</fullName>
    </submittedName>
</protein>
<name>A0ACB8QEB1_9AGAM</name>
<evidence type="ECO:0000313" key="1">
    <source>
        <dbReference type="EMBL" id="KAI0030169.1"/>
    </source>
</evidence>
<proteinExistence type="predicted"/>
<reference evidence="1" key="2">
    <citation type="journal article" date="2022" name="New Phytol.">
        <title>Evolutionary transition to the ectomycorrhizal habit in the genomes of a hyperdiverse lineage of mushroom-forming fungi.</title>
        <authorList>
            <person name="Looney B."/>
            <person name="Miyauchi S."/>
            <person name="Morin E."/>
            <person name="Drula E."/>
            <person name="Courty P.E."/>
            <person name="Kohler A."/>
            <person name="Kuo A."/>
            <person name="LaButti K."/>
            <person name="Pangilinan J."/>
            <person name="Lipzen A."/>
            <person name="Riley R."/>
            <person name="Andreopoulos W."/>
            <person name="He G."/>
            <person name="Johnson J."/>
            <person name="Nolan M."/>
            <person name="Tritt A."/>
            <person name="Barry K.W."/>
            <person name="Grigoriev I.V."/>
            <person name="Nagy L.G."/>
            <person name="Hibbett D."/>
            <person name="Henrissat B."/>
            <person name="Matheny P.B."/>
            <person name="Labbe J."/>
            <person name="Martin F.M."/>
        </authorList>
    </citation>
    <scope>NUCLEOTIDE SEQUENCE</scope>
    <source>
        <strain evidence="1">EC-137</strain>
    </source>
</reference>
<dbReference type="Proteomes" id="UP000814128">
    <property type="component" value="Unassembled WGS sequence"/>
</dbReference>
<keyword evidence="2" id="KW-1185">Reference proteome</keyword>
<reference evidence="1" key="1">
    <citation type="submission" date="2021-02" db="EMBL/GenBank/DDBJ databases">
        <authorList>
            <consortium name="DOE Joint Genome Institute"/>
            <person name="Ahrendt S."/>
            <person name="Looney B.P."/>
            <person name="Miyauchi S."/>
            <person name="Morin E."/>
            <person name="Drula E."/>
            <person name="Courty P.E."/>
            <person name="Chicoki N."/>
            <person name="Fauchery L."/>
            <person name="Kohler A."/>
            <person name="Kuo A."/>
            <person name="Labutti K."/>
            <person name="Pangilinan J."/>
            <person name="Lipzen A."/>
            <person name="Riley R."/>
            <person name="Andreopoulos W."/>
            <person name="He G."/>
            <person name="Johnson J."/>
            <person name="Barry K.W."/>
            <person name="Grigoriev I.V."/>
            <person name="Nagy L."/>
            <person name="Hibbett D."/>
            <person name="Henrissat B."/>
            <person name="Matheny P.B."/>
            <person name="Labbe J."/>
            <person name="Martin F."/>
        </authorList>
    </citation>
    <scope>NUCLEOTIDE SEQUENCE</scope>
    <source>
        <strain evidence="1">EC-137</strain>
    </source>
</reference>
<comment type="caution">
    <text evidence="1">The sequence shown here is derived from an EMBL/GenBank/DDBJ whole genome shotgun (WGS) entry which is preliminary data.</text>
</comment>
<sequence length="486" mass="54858">MRPLPYPPGPQGWPLVGNLLDMPRTRIWDAFSRFREQYGDIMYMNVLGQPIVVISSVQIAQDLLDKRGAIYSDRPQMRMAGDLCGFIDTLPIMPYGPRFRYVRQLMHKFMGPRTNVEKHARVEEQEAARLLLRILRDPRPESLQEHVRKAAGGIILKLAYGYPTQEDDDPFVKQADKVVAQFSQVVVPGAFLVDIISPLRYVPDWLPGAGFKRFAKSCKREMHELVDMPMEWVRRQQEKVFDNESFVAMHEHNLMSTEDQDVLKFAAGTLYGGAFPSCTVSSLYSLFLALALNPDVQKKAQTEVDRVVGTERLPALSDRKDLPYIEALVKELLRWNTVAPTGLPHRLTEDDTYNGYFLPKGSVVIANIHCMLHDESIHRDAARFRPERFLPEEGEMAEQDPLNICFGFGRRICPGKTVSENSIFLVCAMVAAVLDVSKAIKDGVVVEPVFEHVGGSILHPKEFCCAIKPRSANAAKLVFSSVELNS</sequence>
<dbReference type="EMBL" id="MU273636">
    <property type="protein sequence ID" value="KAI0030169.1"/>
    <property type="molecule type" value="Genomic_DNA"/>
</dbReference>
<gene>
    <name evidence="1" type="ORF">K488DRAFT_54807</name>
</gene>